<keyword evidence="2" id="KW-1185">Reference proteome</keyword>
<dbReference type="AlphaFoldDB" id="X0C0A0"/>
<dbReference type="PANTHER" id="PTHR13318:SF190">
    <property type="entry name" value="PARTNER OF PAIRED, ISOFORM B"/>
    <property type="match status" value="1"/>
</dbReference>
<dbReference type="InterPro" id="IPR032675">
    <property type="entry name" value="LRR_dom_sf"/>
</dbReference>
<name>X0C0A0_FUSOX</name>
<dbReference type="Proteomes" id="UP000030663">
    <property type="component" value="Unassembled WGS sequence"/>
</dbReference>
<dbReference type="EMBL" id="JH658395">
    <property type="protein sequence ID" value="EXK84618.1"/>
    <property type="molecule type" value="Genomic_DNA"/>
</dbReference>
<organism evidence="1 2">
    <name type="scientific">Fusarium oxysporum f. sp. raphani 54005</name>
    <dbReference type="NCBI Taxonomy" id="1089458"/>
    <lineage>
        <taxon>Eukaryota</taxon>
        <taxon>Fungi</taxon>
        <taxon>Dikarya</taxon>
        <taxon>Ascomycota</taxon>
        <taxon>Pezizomycotina</taxon>
        <taxon>Sordariomycetes</taxon>
        <taxon>Hypocreomycetidae</taxon>
        <taxon>Hypocreales</taxon>
        <taxon>Nectriaceae</taxon>
        <taxon>Fusarium</taxon>
        <taxon>Fusarium oxysporum species complex</taxon>
    </lineage>
</organism>
<evidence type="ECO:0008006" key="3">
    <source>
        <dbReference type="Google" id="ProtNLM"/>
    </source>
</evidence>
<dbReference type="PANTHER" id="PTHR13318">
    <property type="entry name" value="PARTNER OF PAIRED, ISOFORM B-RELATED"/>
    <property type="match status" value="1"/>
</dbReference>
<proteinExistence type="predicted"/>
<accession>X0C0A0</accession>
<dbReference type="HOGENOM" id="CLU_021423_0_0_1"/>
<evidence type="ECO:0000313" key="1">
    <source>
        <dbReference type="EMBL" id="EXK84618.1"/>
    </source>
</evidence>
<dbReference type="Gene3D" id="3.80.10.10">
    <property type="entry name" value="Ribonuclease Inhibitor"/>
    <property type="match status" value="2"/>
</dbReference>
<evidence type="ECO:0000313" key="2">
    <source>
        <dbReference type="Proteomes" id="UP000030663"/>
    </source>
</evidence>
<protein>
    <recommendedName>
        <fullName evidence="3">F-box domain-containing protein</fullName>
    </recommendedName>
</protein>
<sequence length="755" mass="86127">MKCDFRPHYYQYQAWLETLRLCTNLTHLGLVWRGLPPQNFLEQMGNLVAACPKVTEFEFHMCRHEDTGPIGTEQEIRKFALQFADFALQLRHLEVVGLFEYPIKILNFDLPNLKSFTLDMWGYRGSFFQDLSDRTPCLETLNIVGAEQIWVQDLETGCKTWGKVLRSLYINDFPARNLRDGILSHLLPHLAALEELSLGPQSRFPLSDIQAIAQTDAPRLKAFRWLVDDAVFKHDPLANSEKINKAIIDIFNAHSATLSTFIIDEEFDFWNFGMDIFKHLQKAKNLESLRVQLHDIPTKEEIEGLLTACPKLGQSETRLMVIKEFLTECTLANMNYKEDSLEAVESSWGSVHHPMGTKRNKKTDHCQSRAMACPLLGLTEQKPNGSMADGHAEAAVDIPGQISKSTRSRDKYSGFAVSWFPTEIYQMIVNHIALGYDRCNDDQNTIRAKTLSYLVHTCTFLQFITEQYLYSFPEGSRLGSYKGPEQFRLSLAVDSRRPNLVQVLDLEWDPQMSSRRLVIDIARRCSNLHTLKLRCPKEARQGNEFSQTYFEDLADLFSLCPKVRKLGLLTSFKEDCPIPEQGGQTSKFARQLSHVELDGGSVWFKKSMVPYLSPNMISFTLVFNGLGDLTGFLETMGQRCPVMQRLELDCEGITSVDLVRFCKASGSSLKLLYLDNLDYHGSVLSWFFPHMQVLEHLILSPDFPLHVQDITAMSSQACLRTFVAETYDNRPGNFFHGATSIDLDRALARFYLHIG</sequence>
<reference evidence="1 2" key="1">
    <citation type="submission" date="2011-11" db="EMBL/GenBank/DDBJ databases">
        <title>The Genome Sequence of Fusarium oxysporum PHW815.</title>
        <authorList>
            <consortium name="The Broad Institute Genome Sequencing Platform"/>
            <person name="Ma L.-J."/>
            <person name="Gale L.R."/>
            <person name="Schwartz D.C."/>
            <person name="Zhou S."/>
            <person name="Corby-Kistler H."/>
            <person name="Young S.K."/>
            <person name="Zeng Q."/>
            <person name="Gargeya S."/>
            <person name="Fitzgerald M."/>
            <person name="Haas B."/>
            <person name="Abouelleil A."/>
            <person name="Alvarado L."/>
            <person name="Arachchi H.M."/>
            <person name="Berlin A."/>
            <person name="Brown A."/>
            <person name="Chapman S.B."/>
            <person name="Chen Z."/>
            <person name="Dunbar C."/>
            <person name="Freedman E."/>
            <person name="Gearin G."/>
            <person name="Goldberg J."/>
            <person name="Griggs A."/>
            <person name="Gujja S."/>
            <person name="Heiman D."/>
            <person name="Howarth C."/>
            <person name="Larson L."/>
            <person name="Lui A."/>
            <person name="MacDonald P.J.P."/>
            <person name="Montmayeur A."/>
            <person name="Murphy C."/>
            <person name="Neiman D."/>
            <person name="Pearson M."/>
            <person name="Priest M."/>
            <person name="Roberts A."/>
            <person name="Saif S."/>
            <person name="Shea T."/>
            <person name="Shenoy N."/>
            <person name="Sisk P."/>
            <person name="Stolte C."/>
            <person name="Sykes S."/>
            <person name="Wortman J."/>
            <person name="Nusbaum C."/>
            <person name="Birren B."/>
        </authorList>
    </citation>
    <scope>NUCLEOTIDE SEQUENCE [LARGE SCALE GENOMIC DNA]</scope>
    <source>
        <strain evidence="1 2">54005</strain>
    </source>
</reference>
<gene>
    <name evidence="1" type="ORF">FOQG_11403</name>
</gene>
<dbReference type="OrthoDB" id="5089581at2759"/>
<dbReference type="SUPFAM" id="SSF52047">
    <property type="entry name" value="RNI-like"/>
    <property type="match status" value="1"/>
</dbReference>
<dbReference type="GO" id="GO:0019005">
    <property type="term" value="C:SCF ubiquitin ligase complex"/>
    <property type="evidence" value="ECO:0007669"/>
    <property type="project" value="TreeGrafter"/>
</dbReference>
<dbReference type="GO" id="GO:0031146">
    <property type="term" value="P:SCF-dependent proteasomal ubiquitin-dependent protein catabolic process"/>
    <property type="evidence" value="ECO:0007669"/>
    <property type="project" value="TreeGrafter"/>
</dbReference>
<dbReference type="eggNOG" id="ENOG502RMXN">
    <property type="taxonomic scope" value="Eukaryota"/>
</dbReference>